<keyword evidence="3" id="KW-1185">Reference proteome</keyword>
<feature type="transmembrane region" description="Helical" evidence="1">
    <location>
        <begin position="109"/>
        <end position="126"/>
    </location>
</feature>
<evidence type="ECO:0000313" key="3">
    <source>
        <dbReference type="Proteomes" id="UP000072741"/>
    </source>
</evidence>
<keyword evidence="1" id="KW-0812">Transmembrane</keyword>
<keyword evidence="1" id="KW-1133">Transmembrane helix</keyword>
<dbReference type="RefSeq" id="WP_058643164.1">
    <property type="nucleotide sequence ID" value="NZ_LDSL01000111.1"/>
</dbReference>
<dbReference type="PATRIC" id="fig|433924.3.peg.368"/>
<dbReference type="OrthoDB" id="9799199at2"/>
<dbReference type="EMBL" id="LDSL01000111">
    <property type="protein sequence ID" value="KTT17705.1"/>
    <property type="molecule type" value="Genomic_DNA"/>
</dbReference>
<protein>
    <submittedName>
        <fullName evidence="2">Phosphatidate cytidylyltransferase</fullName>
    </submittedName>
</protein>
<dbReference type="PANTHER" id="PTHR43535">
    <property type="entry name" value="PHOSPHATIDATE CYTIDYLYLTRANSFERASE"/>
    <property type="match status" value="1"/>
</dbReference>
<dbReference type="Pfam" id="PF01148">
    <property type="entry name" value="CTP_transf_1"/>
    <property type="match status" value="2"/>
</dbReference>
<feature type="transmembrane region" description="Helical" evidence="1">
    <location>
        <begin position="56"/>
        <end position="74"/>
    </location>
</feature>
<reference evidence="2 3" key="1">
    <citation type="journal article" date="2016" name="Front. Microbiol.">
        <title>Genomic Resource of Rice Seed Associated Bacteria.</title>
        <authorList>
            <person name="Midha S."/>
            <person name="Bansal K."/>
            <person name="Sharma S."/>
            <person name="Kumar N."/>
            <person name="Patil P.P."/>
            <person name="Chaudhry V."/>
            <person name="Patil P.B."/>
        </authorList>
    </citation>
    <scope>NUCLEOTIDE SEQUENCE [LARGE SCALE GENOMIC DNA]</scope>
    <source>
        <strain evidence="2 3">NS331</strain>
    </source>
</reference>
<organism evidence="2 3">
    <name type="scientific">Pseudacidovorax intermedius</name>
    <dbReference type="NCBI Taxonomy" id="433924"/>
    <lineage>
        <taxon>Bacteria</taxon>
        <taxon>Pseudomonadati</taxon>
        <taxon>Pseudomonadota</taxon>
        <taxon>Betaproteobacteria</taxon>
        <taxon>Burkholderiales</taxon>
        <taxon>Comamonadaceae</taxon>
        <taxon>Pseudacidovorax</taxon>
    </lineage>
</organism>
<keyword evidence="1" id="KW-0472">Membrane</keyword>
<comment type="caution">
    <text evidence="2">The sequence shown here is derived from an EMBL/GenBank/DDBJ whole genome shotgun (WGS) entry which is preliminary data.</text>
</comment>
<feature type="transmembrane region" description="Helical" evidence="1">
    <location>
        <begin position="132"/>
        <end position="153"/>
    </location>
</feature>
<name>A0A147GQG7_9BURK</name>
<keyword evidence="2" id="KW-0808">Transferase</keyword>
<feature type="transmembrane region" description="Helical" evidence="1">
    <location>
        <begin position="12"/>
        <end position="35"/>
    </location>
</feature>
<dbReference type="GO" id="GO:0016779">
    <property type="term" value="F:nucleotidyltransferase activity"/>
    <property type="evidence" value="ECO:0007669"/>
    <property type="project" value="UniProtKB-KW"/>
</dbReference>
<evidence type="ECO:0000256" key="1">
    <source>
        <dbReference type="SAM" id="Phobius"/>
    </source>
</evidence>
<dbReference type="AlphaFoldDB" id="A0A147GQG7"/>
<evidence type="ECO:0000313" key="2">
    <source>
        <dbReference type="EMBL" id="KTT17705.1"/>
    </source>
</evidence>
<feature type="transmembrane region" description="Helical" evidence="1">
    <location>
        <begin position="80"/>
        <end position="97"/>
    </location>
</feature>
<dbReference type="GO" id="GO:0005886">
    <property type="term" value="C:plasma membrane"/>
    <property type="evidence" value="ECO:0007669"/>
    <property type="project" value="TreeGrafter"/>
</dbReference>
<feature type="transmembrane region" description="Helical" evidence="1">
    <location>
        <begin position="195"/>
        <end position="216"/>
    </location>
</feature>
<feature type="transmembrane region" description="Helical" evidence="1">
    <location>
        <begin position="286"/>
        <end position="306"/>
    </location>
</feature>
<feature type="transmembrane region" description="Helical" evidence="1">
    <location>
        <begin position="260"/>
        <end position="280"/>
    </location>
</feature>
<dbReference type="GO" id="GO:0009273">
    <property type="term" value="P:peptidoglycan-based cell wall biogenesis"/>
    <property type="evidence" value="ECO:0007669"/>
    <property type="project" value="TreeGrafter"/>
</dbReference>
<dbReference type="Proteomes" id="UP000072741">
    <property type="component" value="Unassembled WGS sequence"/>
</dbReference>
<proteinExistence type="predicted"/>
<feature type="transmembrane region" description="Helical" evidence="1">
    <location>
        <begin position="165"/>
        <end position="189"/>
    </location>
</feature>
<sequence>MENVLRNLGPSAQVAALFVLVFGILALASAALFFVGLRERRHRVHGEAWEEELAHLRALLSTTWVMVIVFWIGWALGETVATVLFGLIAFLALREFITLSPTRRGDHRSLLLAFFVVLPIQFVLVGTARFDLFTVFIPVYAFLALPTVAALADDPDHFLERNAKLQWGIMVCVYGLSHVPALLLLQFPGYDGKNAFLVFFLVATVQTCMLAQHLIYRRLVATSGDTQAGPPAPPARGGLLRQILRPRAPIAPHISRSFNWASWGVGMGVASFVGALLSFITPFRFWQAFAAALVACVAGSMGHLVMKALKRDRGVPHWGRKGVGITGANGLLDRVDALCFAAPIFFHSVRWYFNA</sequence>
<keyword evidence="2" id="KW-0548">Nucleotidyltransferase</keyword>
<dbReference type="PANTHER" id="PTHR43535:SF1">
    <property type="entry name" value="PHOSPHATIDATE CYTIDYLYLTRANSFERASE"/>
    <property type="match status" value="1"/>
</dbReference>
<accession>A0A147GQG7</accession>
<gene>
    <name evidence="2" type="ORF">NS331_17100</name>
</gene>